<dbReference type="EMBL" id="CP047650">
    <property type="protein sequence ID" value="QHJ00161.1"/>
    <property type="molecule type" value="Genomic_DNA"/>
</dbReference>
<evidence type="ECO:0000313" key="2">
    <source>
        <dbReference type="EMBL" id="QHJ00161.1"/>
    </source>
</evidence>
<dbReference type="PANTHER" id="PTHR43685:SF11">
    <property type="entry name" value="GLYCOSYLTRANSFERASE TAGX-RELATED"/>
    <property type="match status" value="1"/>
</dbReference>
<reference evidence="2 3" key="1">
    <citation type="submission" date="2020-01" db="EMBL/GenBank/DDBJ databases">
        <title>Genome sequencing of strain KACC 21265.</title>
        <authorList>
            <person name="Heo J."/>
            <person name="Kim S.-J."/>
            <person name="Kim J.-S."/>
            <person name="Hong S.-B."/>
            <person name="Kwon S.-W."/>
        </authorList>
    </citation>
    <scope>NUCLEOTIDE SEQUENCE [LARGE SCALE GENOMIC DNA]</scope>
    <source>
        <strain evidence="2 3">KACC 21265</strain>
    </source>
</reference>
<dbReference type="CDD" id="cd00761">
    <property type="entry name" value="Glyco_tranf_GTA_type"/>
    <property type="match status" value="1"/>
</dbReference>
<dbReference type="Gene3D" id="3.90.550.10">
    <property type="entry name" value="Spore Coat Polysaccharide Biosynthesis Protein SpsA, Chain A"/>
    <property type="match status" value="1"/>
</dbReference>
<feature type="domain" description="Glycosyltransferase 2-like" evidence="1">
    <location>
        <begin position="3"/>
        <end position="103"/>
    </location>
</feature>
<dbReference type="InterPro" id="IPR050834">
    <property type="entry name" value="Glycosyltransf_2"/>
</dbReference>
<dbReference type="RefSeq" id="WP_160553971.1">
    <property type="nucleotide sequence ID" value="NZ_CP047650.1"/>
</dbReference>
<accession>A0A857J7Y7</accession>
<evidence type="ECO:0000259" key="1">
    <source>
        <dbReference type="Pfam" id="PF00535"/>
    </source>
</evidence>
<dbReference type="KEGG" id="xyk:GT347_20575"/>
<protein>
    <submittedName>
        <fullName evidence="2">Glycosyltransferase</fullName>
    </submittedName>
</protein>
<dbReference type="InterPro" id="IPR001173">
    <property type="entry name" value="Glyco_trans_2-like"/>
</dbReference>
<evidence type="ECO:0000313" key="3">
    <source>
        <dbReference type="Proteomes" id="UP000464787"/>
    </source>
</evidence>
<organism evidence="2 3">
    <name type="scientific">Xylophilus rhododendri</name>
    <dbReference type="NCBI Taxonomy" id="2697032"/>
    <lineage>
        <taxon>Bacteria</taxon>
        <taxon>Pseudomonadati</taxon>
        <taxon>Pseudomonadota</taxon>
        <taxon>Betaproteobacteria</taxon>
        <taxon>Burkholderiales</taxon>
        <taxon>Xylophilus</taxon>
    </lineage>
</organism>
<dbReference type="GO" id="GO:0016740">
    <property type="term" value="F:transferase activity"/>
    <property type="evidence" value="ECO:0007669"/>
    <property type="project" value="UniProtKB-KW"/>
</dbReference>
<dbReference type="AlphaFoldDB" id="A0A857J7Y7"/>
<dbReference type="Pfam" id="PF00535">
    <property type="entry name" value="Glycos_transf_2"/>
    <property type="match status" value="1"/>
</dbReference>
<dbReference type="PANTHER" id="PTHR43685">
    <property type="entry name" value="GLYCOSYLTRANSFERASE"/>
    <property type="match status" value="1"/>
</dbReference>
<keyword evidence="3" id="KW-1185">Reference proteome</keyword>
<dbReference type="InterPro" id="IPR029044">
    <property type="entry name" value="Nucleotide-diphossugar_trans"/>
</dbReference>
<dbReference type="Proteomes" id="UP000464787">
    <property type="component" value="Chromosome"/>
</dbReference>
<dbReference type="SUPFAM" id="SSF53448">
    <property type="entry name" value="Nucleotide-diphospho-sugar transferases"/>
    <property type="match status" value="1"/>
</dbReference>
<gene>
    <name evidence="2" type="ORF">GT347_20575</name>
</gene>
<keyword evidence="2" id="KW-0808">Transferase</keyword>
<proteinExistence type="predicted"/>
<sequence>MSSTIRQTVESLLSQTYQNFIIHIVDNASTDETVAIVEKIGDPRLIVHRHDANIGAEGNFTRCMKLAGGSYTCIFHADDVYSNEMVETQVLWLNANKHIEAVFSQVETINDGSMVTGHIDMIPAINAGEVREYSFLELFKGLLRYRNRLVISSLMVRTFVFTDYILTWGDGRFKSASDVDMYLRLARRCAIGVIGRRLMQYRIGQNQFSHKIRNRLTRPDFFLVMDAYLHENNALLTQSDFDHYRWLDRHDRVARALNAASQGNTDLVKQLLENCLSVDALRAAFSGRTGSVTLLAAIILKSMSNLGLLKYSGELIRWAKAKKWN</sequence>
<name>A0A857J7Y7_9BURK</name>